<sequence>MAMKWRRLGGSSPRRKKSGVPRCDRGGGKRPGGFGEGEARGVRPVHRCGFSPRRCVPLPRPSSGSEWREPVGRAGPALHCVCGSSPRTTHEGVCGGAVALRPGTGDGPDAQRA</sequence>
<gene>
    <name evidence="2" type="ORF">NDU88_000849</name>
</gene>
<organism evidence="2 3">
    <name type="scientific">Pleurodeles waltl</name>
    <name type="common">Iberian ribbed newt</name>
    <dbReference type="NCBI Taxonomy" id="8319"/>
    <lineage>
        <taxon>Eukaryota</taxon>
        <taxon>Metazoa</taxon>
        <taxon>Chordata</taxon>
        <taxon>Craniata</taxon>
        <taxon>Vertebrata</taxon>
        <taxon>Euteleostomi</taxon>
        <taxon>Amphibia</taxon>
        <taxon>Batrachia</taxon>
        <taxon>Caudata</taxon>
        <taxon>Salamandroidea</taxon>
        <taxon>Salamandridae</taxon>
        <taxon>Pleurodelinae</taxon>
        <taxon>Pleurodeles</taxon>
    </lineage>
</organism>
<evidence type="ECO:0000313" key="3">
    <source>
        <dbReference type="Proteomes" id="UP001066276"/>
    </source>
</evidence>
<feature type="region of interest" description="Disordered" evidence="1">
    <location>
        <begin position="1"/>
        <end position="70"/>
    </location>
</feature>
<evidence type="ECO:0000313" key="2">
    <source>
        <dbReference type="EMBL" id="KAJ1184039.1"/>
    </source>
</evidence>
<name>A0AAV7U4P9_PLEWA</name>
<feature type="compositionally biased region" description="Basic residues" evidence="1">
    <location>
        <begin position="1"/>
        <end position="19"/>
    </location>
</feature>
<accession>A0AAV7U4P9</accession>
<proteinExistence type="predicted"/>
<evidence type="ECO:0000256" key="1">
    <source>
        <dbReference type="SAM" id="MobiDB-lite"/>
    </source>
</evidence>
<protein>
    <submittedName>
        <fullName evidence="2">Uncharacterized protein</fullName>
    </submittedName>
</protein>
<comment type="caution">
    <text evidence="2">The sequence shown here is derived from an EMBL/GenBank/DDBJ whole genome shotgun (WGS) entry which is preliminary data.</text>
</comment>
<reference evidence="2" key="1">
    <citation type="journal article" date="2022" name="bioRxiv">
        <title>Sequencing and chromosome-scale assembly of the giantPleurodeles waltlgenome.</title>
        <authorList>
            <person name="Brown T."/>
            <person name="Elewa A."/>
            <person name="Iarovenko S."/>
            <person name="Subramanian E."/>
            <person name="Araus A.J."/>
            <person name="Petzold A."/>
            <person name="Susuki M."/>
            <person name="Suzuki K.-i.T."/>
            <person name="Hayashi T."/>
            <person name="Toyoda A."/>
            <person name="Oliveira C."/>
            <person name="Osipova E."/>
            <person name="Leigh N.D."/>
            <person name="Simon A."/>
            <person name="Yun M.H."/>
        </authorList>
    </citation>
    <scope>NUCLEOTIDE SEQUENCE</scope>
    <source>
        <strain evidence="2">20211129_DDA</strain>
        <tissue evidence="2">Liver</tissue>
    </source>
</reference>
<dbReference type="EMBL" id="JANPWB010000005">
    <property type="protein sequence ID" value="KAJ1184039.1"/>
    <property type="molecule type" value="Genomic_DNA"/>
</dbReference>
<dbReference type="AlphaFoldDB" id="A0AAV7U4P9"/>
<dbReference type="Proteomes" id="UP001066276">
    <property type="component" value="Chromosome 3_1"/>
</dbReference>
<keyword evidence="3" id="KW-1185">Reference proteome</keyword>